<dbReference type="AlphaFoldDB" id="A0AAV7RZE9"/>
<dbReference type="Proteomes" id="UP001066276">
    <property type="component" value="Chromosome 5"/>
</dbReference>
<sequence length="84" mass="9274">MSAPVTVAHFLELRLATVSSDTSRDVFQLRVSFAKSSCSTDTSRKASPTACLLREKLVYTRVTNASPPEAQIYREMLPTVILVL</sequence>
<keyword evidence="2" id="KW-1185">Reference proteome</keyword>
<comment type="caution">
    <text evidence="1">The sequence shown here is derived from an EMBL/GenBank/DDBJ whole genome shotgun (WGS) entry which is preliminary data.</text>
</comment>
<evidence type="ECO:0000313" key="2">
    <source>
        <dbReference type="Proteomes" id="UP001066276"/>
    </source>
</evidence>
<evidence type="ECO:0000313" key="1">
    <source>
        <dbReference type="EMBL" id="KAJ1156153.1"/>
    </source>
</evidence>
<organism evidence="1 2">
    <name type="scientific">Pleurodeles waltl</name>
    <name type="common">Iberian ribbed newt</name>
    <dbReference type="NCBI Taxonomy" id="8319"/>
    <lineage>
        <taxon>Eukaryota</taxon>
        <taxon>Metazoa</taxon>
        <taxon>Chordata</taxon>
        <taxon>Craniata</taxon>
        <taxon>Vertebrata</taxon>
        <taxon>Euteleostomi</taxon>
        <taxon>Amphibia</taxon>
        <taxon>Batrachia</taxon>
        <taxon>Caudata</taxon>
        <taxon>Salamandroidea</taxon>
        <taxon>Salamandridae</taxon>
        <taxon>Pleurodelinae</taxon>
        <taxon>Pleurodeles</taxon>
    </lineage>
</organism>
<gene>
    <name evidence="1" type="ORF">NDU88_008877</name>
</gene>
<proteinExistence type="predicted"/>
<reference evidence="1" key="1">
    <citation type="journal article" date="2022" name="bioRxiv">
        <title>Sequencing and chromosome-scale assembly of the giantPleurodeles waltlgenome.</title>
        <authorList>
            <person name="Brown T."/>
            <person name="Elewa A."/>
            <person name="Iarovenko S."/>
            <person name="Subramanian E."/>
            <person name="Araus A.J."/>
            <person name="Petzold A."/>
            <person name="Susuki M."/>
            <person name="Suzuki K.-i.T."/>
            <person name="Hayashi T."/>
            <person name="Toyoda A."/>
            <person name="Oliveira C."/>
            <person name="Osipova E."/>
            <person name="Leigh N.D."/>
            <person name="Simon A."/>
            <person name="Yun M.H."/>
        </authorList>
    </citation>
    <scope>NUCLEOTIDE SEQUENCE</scope>
    <source>
        <strain evidence="1">20211129_DDA</strain>
        <tissue evidence="1">Liver</tissue>
    </source>
</reference>
<dbReference type="EMBL" id="JANPWB010000009">
    <property type="protein sequence ID" value="KAJ1156153.1"/>
    <property type="molecule type" value="Genomic_DNA"/>
</dbReference>
<accession>A0AAV7RZE9</accession>
<protein>
    <submittedName>
        <fullName evidence="1">Uncharacterized protein</fullName>
    </submittedName>
</protein>
<name>A0AAV7RZE9_PLEWA</name>